<dbReference type="Proteomes" id="UP001431783">
    <property type="component" value="Unassembled WGS sequence"/>
</dbReference>
<dbReference type="PROSITE" id="PS50950">
    <property type="entry name" value="ZF_THAP"/>
    <property type="match status" value="1"/>
</dbReference>
<evidence type="ECO:0000256" key="4">
    <source>
        <dbReference type="ARBA" id="ARBA00023125"/>
    </source>
</evidence>
<dbReference type="SUPFAM" id="SSF57716">
    <property type="entry name" value="Glucocorticoid receptor-like (DNA-binding domain)"/>
    <property type="match status" value="1"/>
</dbReference>
<dbReference type="EMBL" id="JARQZJ010000138">
    <property type="protein sequence ID" value="KAK9892798.1"/>
    <property type="molecule type" value="Genomic_DNA"/>
</dbReference>
<keyword evidence="2 5" id="KW-0863">Zinc-finger</keyword>
<proteinExistence type="predicted"/>
<evidence type="ECO:0000313" key="7">
    <source>
        <dbReference type="EMBL" id="KAK9892798.1"/>
    </source>
</evidence>
<evidence type="ECO:0000313" key="8">
    <source>
        <dbReference type="Proteomes" id="UP001431783"/>
    </source>
</evidence>
<dbReference type="Pfam" id="PF05485">
    <property type="entry name" value="THAP"/>
    <property type="match status" value="1"/>
</dbReference>
<accession>A0AAW1VG70</accession>
<dbReference type="SMART" id="SM00980">
    <property type="entry name" value="THAP"/>
    <property type="match status" value="1"/>
</dbReference>
<organism evidence="7 8">
    <name type="scientific">Henosepilachna vigintioctopunctata</name>
    <dbReference type="NCBI Taxonomy" id="420089"/>
    <lineage>
        <taxon>Eukaryota</taxon>
        <taxon>Metazoa</taxon>
        <taxon>Ecdysozoa</taxon>
        <taxon>Arthropoda</taxon>
        <taxon>Hexapoda</taxon>
        <taxon>Insecta</taxon>
        <taxon>Pterygota</taxon>
        <taxon>Neoptera</taxon>
        <taxon>Endopterygota</taxon>
        <taxon>Coleoptera</taxon>
        <taxon>Polyphaga</taxon>
        <taxon>Cucujiformia</taxon>
        <taxon>Coccinelloidea</taxon>
        <taxon>Coccinellidae</taxon>
        <taxon>Epilachninae</taxon>
        <taxon>Epilachnini</taxon>
        <taxon>Henosepilachna</taxon>
    </lineage>
</organism>
<evidence type="ECO:0000256" key="3">
    <source>
        <dbReference type="ARBA" id="ARBA00022833"/>
    </source>
</evidence>
<keyword evidence="1" id="KW-0479">Metal-binding</keyword>
<evidence type="ECO:0000259" key="6">
    <source>
        <dbReference type="PROSITE" id="PS50950"/>
    </source>
</evidence>
<dbReference type="InterPro" id="IPR006612">
    <property type="entry name" value="THAP_Znf"/>
</dbReference>
<keyword evidence="4 5" id="KW-0238">DNA-binding</keyword>
<sequence>MVLKMNSKVYKWCGVPQCANTSIKTPNKLFVFVPKNKTTRNKWLQLARRDSNAILSSTVLYFCEDHFDLPNDMDNYMEYHLMGSVSKIRMKPGCMPTKFQCQPDRRKRTSDATERPYILKKQRKTLIGECLKDLEEIGTKHVELEEVSCGSSCRYLFVIQIYSTSL</sequence>
<name>A0AAW1VG70_9CUCU</name>
<evidence type="ECO:0000256" key="2">
    <source>
        <dbReference type="ARBA" id="ARBA00022771"/>
    </source>
</evidence>
<keyword evidence="3" id="KW-0862">Zinc</keyword>
<comment type="caution">
    <text evidence="7">The sequence shown here is derived from an EMBL/GenBank/DDBJ whole genome shotgun (WGS) entry which is preliminary data.</text>
</comment>
<gene>
    <name evidence="7" type="ORF">WA026_021990</name>
</gene>
<keyword evidence="8" id="KW-1185">Reference proteome</keyword>
<protein>
    <recommendedName>
        <fullName evidence="6">THAP-type domain-containing protein</fullName>
    </recommendedName>
</protein>
<dbReference type="AlphaFoldDB" id="A0AAW1VG70"/>
<evidence type="ECO:0000256" key="5">
    <source>
        <dbReference type="PROSITE-ProRule" id="PRU00309"/>
    </source>
</evidence>
<dbReference type="GO" id="GO:0003677">
    <property type="term" value="F:DNA binding"/>
    <property type="evidence" value="ECO:0007669"/>
    <property type="project" value="UniProtKB-UniRule"/>
</dbReference>
<evidence type="ECO:0000256" key="1">
    <source>
        <dbReference type="ARBA" id="ARBA00022723"/>
    </source>
</evidence>
<dbReference type="GO" id="GO:0008270">
    <property type="term" value="F:zinc ion binding"/>
    <property type="evidence" value="ECO:0007669"/>
    <property type="project" value="UniProtKB-KW"/>
</dbReference>
<feature type="domain" description="THAP-type" evidence="6">
    <location>
        <begin position="5"/>
        <end position="99"/>
    </location>
</feature>
<reference evidence="7 8" key="1">
    <citation type="submission" date="2023-03" db="EMBL/GenBank/DDBJ databases">
        <title>Genome insight into feeding habits of ladybird beetles.</title>
        <authorList>
            <person name="Li H.-S."/>
            <person name="Huang Y.-H."/>
            <person name="Pang H."/>
        </authorList>
    </citation>
    <scope>NUCLEOTIDE SEQUENCE [LARGE SCALE GENOMIC DNA]</scope>
    <source>
        <strain evidence="7">SYSU_2023b</strain>
        <tissue evidence="7">Whole body</tissue>
    </source>
</reference>